<evidence type="ECO:0000313" key="2">
    <source>
        <dbReference type="EMBL" id="BDT99964.1"/>
    </source>
</evidence>
<dbReference type="EMBL" id="AP026978">
    <property type="protein sequence ID" value="BDT99964.1"/>
    <property type="molecule type" value="Genomic_DNA"/>
</dbReference>
<accession>A0ABM8CY88</accession>
<reference evidence="2 3" key="1">
    <citation type="submission" date="2022-11" db="EMBL/GenBank/DDBJ databases">
        <title>Genome Sequencing of Nocardia sp. ON39_IFM12276 and assembly.</title>
        <authorList>
            <person name="Shimojima M."/>
            <person name="Toyokawa M."/>
            <person name="Uesaka K."/>
        </authorList>
    </citation>
    <scope>NUCLEOTIDE SEQUENCE [LARGE SCALE GENOMIC DNA]</scope>
    <source>
        <strain evidence="2 3">IFM 12276</strain>
    </source>
</reference>
<name>A0ABM8CY88_9NOCA</name>
<proteinExistence type="predicted"/>
<sequence length="111" mass="11723">MPVRSRAGLGTRFSHRGHLRGRNQLKDNGFELVRVDRHIVAGTLLAGAALMSAAPAQTQAHSHHITHPGPCGKAPGVLQNLQPKSEPAEIKLSRRAGVSAAGASRGMTNRP</sequence>
<feature type="compositionally biased region" description="Low complexity" evidence="1">
    <location>
        <begin position="95"/>
        <end position="111"/>
    </location>
</feature>
<keyword evidence="3" id="KW-1185">Reference proteome</keyword>
<feature type="region of interest" description="Disordered" evidence="1">
    <location>
        <begin position="83"/>
        <end position="111"/>
    </location>
</feature>
<organism evidence="2 3">
    <name type="scientific">Nocardia sputorum</name>
    <dbReference type="NCBI Taxonomy" id="2984338"/>
    <lineage>
        <taxon>Bacteria</taxon>
        <taxon>Bacillati</taxon>
        <taxon>Actinomycetota</taxon>
        <taxon>Actinomycetes</taxon>
        <taxon>Mycobacteriales</taxon>
        <taxon>Nocardiaceae</taxon>
        <taxon>Nocardia</taxon>
    </lineage>
</organism>
<gene>
    <name evidence="2" type="ORF">IFM12276_29930</name>
</gene>
<evidence type="ECO:0000313" key="3">
    <source>
        <dbReference type="Proteomes" id="UP001317870"/>
    </source>
</evidence>
<evidence type="ECO:0000256" key="1">
    <source>
        <dbReference type="SAM" id="MobiDB-lite"/>
    </source>
</evidence>
<protein>
    <submittedName>
        <fullName evidence="2">Uncharacterized protein</fullName>
    </submittedName>
</protein>
<dbReference type="Proteomes" id="UP001317870">
    <property type="component" value="Chromosome"/>
</dbReference>